<dbReference type="EMBL" id="AUVB01000044">
    <property type="protein sequence ID" value="KGE03877.1"/>
    <property type="molecule type" value="Genomic_DNA"/>
</dbReference>
<name>A0A095VQY6_9GAMM</name>
<evidence type="ECO:0000259" key="4">
    <source>
        <dbReference type="SMART" id="SM00357"/>
    </source>
</evidence>
<dbReference type="InterPro" id="IPR011129">
    <property type="entry name" value="CSD"/>
</dbReference>
<dbReference type="Proteomes" id="UP000029640">
    <property type="component" value="Unassembled WGS sequence"/>
</dbReference>
<dbReference type="Pfam" id="PF00773">
    <property type="entry name" value="RNB"/>
    <property type="match status" value="1"/>
</dbReference>
<dbReference type="GO" id="GO:0006402">
    <property type="term" value="P:mRNA catabolic process"/>
    <property type="evidence" value="ECO:0007669"/>
    <property type="project" value="TreeGrafter"/>
</dbReference>
<evidence type="ECO:0000313" key="7">
    <source>
        <dbReference type="Proteomes" id="UP000029640"/>
    </source>
</evidence>
<keyword evidence="1" id="KW-0540">Nuclease</keyword>
<feature type="domain" description="Cold-shock" evidence="4">
    <location>
        <begin position="67"/>
        <end position="124"/>
    </location>
</feature>
<organism evidence="6 7">
    <name type="scientific">Pseudohaliea rubra DSM 19751</name>
    <dbReference type="NCBI Taxonomy" id="1265313"/>
    <lineage>
        <taxon>Bacteria</taxon>
        <taxon>Pseudomonadati</taxon>
        <taxon>Pseudomonadota</taxon>
        <taxon>Gammaproteobacteria</taxon>
        <taxon>Cellvibrionales</taxon>
        <taxon>Halieaceae</taxon>
        <taxon>Pseudohaliea</taxon>
    </lineage>
</organism>
<keyword evidence="3" id="KW-0269">Exonuclease</keyword>
<dbReference type="GO" id="GO:0003723">
    <property type="term" value="F:RNA binding"/>
    <property type="evidence" value="ECO:0007669"/>
    <property type="project" value="InterPro"/>
</dbReference>
<evidence type="ECO:0000256" key="3">
    <source>
        <dbReference type="ARBA" id="ARBA00022839"/>
    </source>
</evidence>
<dbReference type="InterPro" id="IPR013223">
    <property type="entry name" value="RNase_B_OB_dom"/>
</dbReference>
<dbReference type="InterPro" id="IPR050180">
    <property type="entry name" value="RNR_Ribonuclease"/>
</dbReference>
<proteinExistence type="predicted"/>
<reference evidence="6 7" key="1">
    <citation type="journal article" date="2014" name="Genome Announc.">
        <title>Genome Sequence of Gammaproteobacterial Pseudohaliea rubra Type Strain DSM 19751, Isolated from Coastal Seawater of the Mediterranean Sea.</title>
        <authorList>
            <person name="Spring S."/>
            <person name="Fiebig A."/>
            <person name="Riedel T."/>
            <person name="Goker M."/>
            <person name="Klenk H.P."/>
        </authorList>
    </citation>
    <scope>NUCLEOTIDE SEQUENCE [LARGE SCALE GENOMIC DNA]</scope>
    <source>
        <strain evidence="6 7">DSM 19751</strain>
    </source>
</reference>
<dbReference type="EC" id="3.1.13.1" evidence="6"/>
<comment type="caution">
    <text evidence="6">The sequence shown here is derived from an EMBL/GenBank/DDBJ whole genome shotgun (WGS) entry which is preliminary data.</text>
</comment>
<dbReference type="SMART" id="SM00955">
    <property type="entry name" value="RNB"/>
    <property type="match status" value="1"/>
</dbReference>
<gene>
    <name evidence="6" type="ORF">HRUBRA_01533</name>
</gene>
<accession>A0A095VQY6</accession>
<protein>
    <submittedName>
        <fullName evidence="6">Exoribonuclease II</fullName>
        <ecNumber evidence="6">3.1.13.1</ecNumber>
    </submittedName>
</protein>
<evidence type="ECO:0000259" key="5">
    <source>
        <dbReference type="SMART" id="SM00955"/>
    </source>
</evidence>
<dbReference type="Gene3D" id="2.40.50.140">
    <property type="entry name" value="Nucleic acid-binding proteins"/>
    <property type="match status" value="1"/>
</dbReference>
<sequence length="693" mass="76765">MSIAPRPPPADRAVALTPGAFSASIRPFAEALCVHADANKTAMLDRDALSQLRGLKKEMESVKERVEAVVKGTQARYGFAVLDDGREVFVPPDEMLKAFPGDRVRVCVRPGADDRPVAEIERLVDSPLGEFNGQCVRKGKALFVRPQLATLQRWLFLPPHARNGVKEGDYVRCAVLRHPIRDGRPQAKVLRVFGPAGTPGLENQFAMARHGVRTGWESTRERELSEQLKTRDPLADSHRLDLTDLAFVSIDSARTQDIDDALYAETTTDGWILYVAIADPTAYVGADSPLLPVVTARACSAYFHGDVVPMLPEALAQESCALTEDQTRPALVCKLAVADSGEIRDFEFHEAIVRSRAKLSYFAVDKYLSGEQDSLMSYASPLEALYAVYRALAGNREAEGLTMEERREHRWQLDDSGQIEQIEPGEKLNSQRLVEACMIAANRCAARFLAEHNASGPYISHPGFRRDRSDETRQFLERNLPALKEADPHTLEGYRAIFRALTTPESDLPLRAMINRLLTRATLSTKPAPHMGMVLPVYTTCTSPLRRAVDFLVHLQLKAILHERKPDLVHGPTLERVGAGLRAVRAATADAERWLAANFLEKRAAADPAPWPARIVHLSSSGFVARIDAWGLEGFVDLRKDPEKFSYDKWQATLTSKTRRFQLEAPVAVTLAGIDREGDHLARFLPAPGEGAL</sequence>
<evidence type="ECO:0000313" key="6">
    <source>
        <dbReference type="EMBL" id="KGE03877.1"/>
    </source>
</evidence>
<dbReference type="InterPro" id="IPR040476">
    <property type="entry name" value="CSD2"/>
</dbReference>
<dbReference type="PATRIC" id="fig|1265313.6.peg.1516"/>
<dbReference type="InterPro" id="IPR001900">
    <property type="entry name" value="RNase_II/R"/>
</dbReference>
<dbReference type="AlphaFoldDB" id="A0A095VQY6"/>
<dbReference type="eggNOG" id="COG0557">
    <property type="taxonomic scope" value="Bacteria"/>
</dbReference>
<dbReference type="HOGENOM" id="CLU_002333_7_3_6"/>
<dbReference type="GO" id="GO:0008859">
    <property type="term" value="F:exoribonuclease II activity"/>
    <property type="evidence" value="ECO:0007669"/>
    <property type="project" value="UniProtKB-EC"/>
</dbReference>
<evidence type="ECO:0000256" key="1">
    <source>
        <dbReference type="ARBA" id="ARBA00022722"/>
    </source>
</evidence>
<dbReference type="GO" id="GO:0005829">
    <property type="term" value="C:cytosol"/>
    <property type="evidence" value="ECO:0007669"/>
    <property type="project" value="UniProtKB-ARBA"/>
</dbReference>
<dbReference type="InterPro" id="IPR012340">
    <property type="entry name" value="NA-bd_OB-fold"/>
</dbReference>
<keyword evidence="2 6" id="KW-0378">Hydrolase</keyword>
<dbReference type="Pfam" id="PF17876">
    <property type="entry name" value="CSD2"/>
    <property type="match status" value="1"/>
</dbReference>
<evidence type="ECO:0000256" key="2">
    <source>
        <dbReference type="ARBA" id="ARBA00022801"/>
    </source>
</evidence>
<dbReference type="SMART" id="SM00357">
    <property type="entry name" value="CSP"/>
    <property type="match status" value="1"/>
</dbReference>
<feature type="domain" description="RNB" evidence="5">
    <location>
        <begin position="239"/>
        <end position="563"/>
    </location>
</feature>
<dbReference type="SUPFAM" id="SSF50249">
    <property type="entry name" value="Nucleic acid-binding proteins"/>
    <property type="match status" value="2"/>
</dbReference>
<dbReference type="Pfam" id="PF08206">
    <property type="entry name" value="OB_RNB"/>
    <property type="match status" value="1"/>
</dbReference>
<keyword evidence="7" id="KW-1185">Reference proteome</keyword>
<dbReference type="STRING" id="1265313.HRUBRA_01533"/>
<dbReference type="PANTHER" id="PTHR23355:SF37">
    <property type="entry name" value="EXORIBONUCLEASE 2"/>
    <property type="match status" value="1"/>
</dbReference>
<dbReference type="PANTHER" id="PTHR23355">
    <property type="entry name" value="RIBONUCLEASE"/>
    <property type="match status" value="1"/>
</dbReference>